<evidence type="ECO:0000313" key="2">
    <source>
        <dbReference type="EMBL" id="RXJ70644.1"/>
    </source>
</evidence>
<dbReference type="RefSeq" id="WP_129124122.1">
    <property type="nucleotide sequence ID" value="NZ_PEIB01000045.1"/>
</dbReference>
<feature type="transmembrane region" description="Helical" evidence="1">
    <location>
        <begin position="42"/>
        <end position="62"/>
    </location>
</feature>
<name>A0A4Q0YKW6_9GAMM</name>
<keyword evidence="1" id="KW-0472">Membrane</keyword>
<accession>A0A4Q0YKW6</accession>
<dbReference type="EMBL" id="PEIB01000045">
    <property type="protein sequence ID" value="RXJ70644.1"/>
    <property type="molecule type" value="Genomic_DNA"/>
</dbReference>
<evidence type="ECO:0000256" key="1">
    <source>
        <dbReference type="SAM" id="Phobius"/>
    </source>
</evidence>
<gene>
    <name evidence="2" type="ORF">CS022_22520</name>
</gene>
<dbReference type="OrthoDB" id="7063940at2"/>
<protein>
    <submittedName>
        <fullName evidence="2">Uncharacterized protein</fullName>
    </submittedName>
</protein>
<evidence type="ECO:0000313" key="3">
    <source>
        <dbReference type="Proteomes" id="UP000290287"/>
    </source>
</evidence>
<dbReference type="AlphaFoldDB" id="A0A4Q0YKW6"/>
<reference evidence="2 3" key="1">
    <citation type="submission" date="2017-10" db="EMBL/GenBank/DDBJ databases">
        <title>Nyctiphanis sp. nov., isolated from the stomach of the euphausiid Nyctiphanes simplex (Hansen, 1911) in the Gulf of California.</title>
        <authorList>
            <person name="Gomez-Gil B."/>
            <person name="Aguilar-Mendez M."/>
            <person name="Lopez-Cortes A."/>
            <person name="Gomez-Gutierrez J."/>
            <person name="Roque A."/>
            <person name="Lang E."/>
            <person name="Gonzalez-Castillo A."/>
        </authorList>
    </citation>
    <scope>NUCLEOTIDE SEQUENCE [LARGE SCALE GENOMIC DNA]</scope>
    <source>
        <strain evidence="2 3">CAIM 600</strain>
    </source>
</reference>
<organism evidence="2 3">
    <name type="scientific">Veronia nyctiphanis</name>
    <dbReference type="NCBI Taxonomy" id="1278244"/>
    <lineage>
        <taxon>Bacteria</taxon>
        <taxon>Pseudomonadati</taxon>
        <taxon>Pseudomonadota</taxon>
        <taxon>Gammaproteobacteria</taxon>
        <taxon>Vibrionales</taxon>
        <taxon>Vibrionaceae</taxon>
        <taxon>Veronia</taxon>
    </lineage>
</organism>
<dbReference type="Proteomes" id="UP000290287">
    <property type="component" value="Unassembled WGS sequence"/>
</dbReference>
<comment type="caution">
    <text evidence="2">The sequence shown here is derived from an EMBL/GenBank/DDBJ whole genome shotgun (WGS) entry which is preliminary data.</text>
</comment>
<keyword evidence="1" id="KW-0812">Transmembrane</keyword>
<proteinExistence type="predicted"/>
<keyword evidence="3" id="KW-1185">Reference proteome</keyword>
<sequence>MNGDDHWYIRRRIIIFTLLLCGVVIVYLMLKGDSNPLNQSLVNGAYLLAGSVIGTYVFGATWDDSFRSRSK</sequence>
<feature type="transmembrane region" description="Helical" evidence="1">
    <location>
        <begin position="12"/>
        <end position="30"/>
    </location>
</feature>
<keyword evidence="1" id="KW-1133">Transmembrane helix</keyword>